<sequence>MFVLILVSNTIHSQNTDADLNSISLSVVLPDNSEYLTQRTVSKIETKIQHIVTRNGISGSGYSNEFLIYPKFEIFDESTVTGMRNLVSLEVEFSLFIQQYSTRKIYASYSKSLKGSGTTKQKALNNAISKISASDPKLKDFIKIGKEKILSYYENNCDQITKDADAYIQMKQYQQAIAILSTIPREAKKCYGNVQQKSVEAYNAYQKQLCKENILTAKTKLANNDYSGALNTLRYVDPSSPCAKEAESLITKSASKVDEKERKEWNLKLKMYTDNYNLKKYRLQTIRDIAKAYYQSRPQTITYKSLF</sequence>
<proteinExistence type="predicted"/>
<dbReference type="Proteomes" id="UP000464657">
    <property type="component" value="Chromosome"/>
</dbReference>
<protein>
    <submittedName>
        <fullName evidence="1">Uncharacterized protein</fullName>
    </submittedName>
</protein>
<keyword evidence="2" id="KW-1185">Reference proteome</keyword>
<accession>A0A7L4ZPW9</accession>
<evidence type="ECO:0000313" key="1">
    <source>
        <dbReference type="EMBL" id="QHI38571.1"/>
    </source>
</evidence>
<organism evidence="1 2">
    <name type="scientific">Kordia antarctica</name>
    <dbReference type="NCBI Taxonomy" id="1218801"/>
    <lineage>
        <taxon>Bacteria</taxon>
        <taxon>Pseudomonadati</taxon>
        <taxon>Bacteroidota</taxon>
        <taxon>Flavobacteriia</taxon>
        <taxon>Flavobacteriales</taxon>
        <taxon>Flavobacteriaceae</taxon>
        <taxon>Kordia</taxon>
    </lineage>
</organism>
<dbReference type="KEGG" id="kan:IMCC3317_39650"/>
<gene>
    <name evidence="1" type="ORF">IMCC3317_39650</name>
</gene>
<reference evidence="1 2" key="1">
    <citation type="journal article" date="2013" name="Int. J. Syst. Evol. Microbiol.">
        <title>Kordia antarctica sp. nov., isolated from Antarctic seawater.</title>
        <authorList>
            <person name="Baek K."/>
            <person name="Choi A."/>
            <person name="Kang I."/>
            <person name="Lee K."/>
            <person name="Cho J.C."/>
        </authorList>
    </citation>
    <scope>NUCLEOTIDE SEQUENCE [LARGE SCALE GENOMIC DNA]</scope>
    <source>
        <strain evidence="1 2">IMCC3317</strain>
    </source>
</reference>
<name>A0A7L4ZPW9_9FLAO</name>
<evidence type="ECO:0000313" key="2">
    <source>
        <dbReference type="Proteomes" id="UP000464657"/>
    </source>
</evidence>
<dbReference type="EMBL" id="CP019288">
    <property type="protein sequence ID" value="QHI38571.1"/>
    <property type="molecule type" value="Genomic_DNA"/>
</dbReference>
<dbReference type="AlphaFoldDB" id="A0A7L4ZPW9"/>